<evidence type="ECO:0000256" key="2">
    <source>
        <dbReference type="ARBA" id="ARBA00022679"/>
    </source>
</evidence>
<dbReference type="Gene3D" id="3.40.50.150">
    <property type="entry name" value="Vaccinia Virus protein VP39"/>
    <property type="match status" value="1"/>
</dbReference>
<keyword evidence="5" id="KW-1185">Reference proteome</keyword>
<dbReference type="eggNOG" id="KOG2497">
    <property type="taxonomic scope" value="Eukaryota"/>
</dbReference>
<dbReference type="Proteomes" id="UP000015104">
    <property type="component" value="Unassembled WGS sequence"/>
</dbReference>
<dbReference type="SUPFAM" id="SSF53335">
    <property type="entry name" value="S-adenosyl-L-methionine-dependent methyltransferases"/>
    <property type="match status" value="1"/>
</dbReference>
<comment type="similarity">
    <text evidence="1">Belongs to the class I-like SAM-binding methyltransferase superfamily. EEF2KMT family.</text>
</comment>
<organism evidence="4 5">
    <name type="scientific">Tetranychus urticae</name>
    <name type="common">Two-spotted spider mite</name>
    <dbReference type="NCBI Taxonomy" id="32264"/>
    <lineage>
        <taxon>Eukaryota</taxon>
        <taxon>Metazoa</taxon>
        <taxon>Ecdysozoa</taxon>
        <taxon>Arthropoda</taxon>
        <taxon>Chelicerata</taxon>
        <taxon>Arachnida</taxon>
        <taxon>Acari</taxon>
        <taxon>Acariformes</taxon>
        <taxon>Trombidiformes</taxon>
        <taxon>Prostigmata</taxon>
        <taxon>Eleutherengona</taxon>
        <taxon>Raphignathae</taxon>
        <taxon>Tetranychoidea</taxon>
        <taxon>Tetranychidae</taxon>
        <taxon>Tetranychus</taxon>
    </lineage>
</organism>
<dbReference type="STRING" id="32264.T1KMT0"/>
<dbReference type="InterPro" id="IPR029063">
    <property type="entry name" value="SAM-dependent_MTases_sf"/>
</dbReference>
<dbReference type="HOGENOM" id="CLU_038942_0_1_1"/>
<dbReference type="OMA" id="CWQASCD"/>
<dbReference type="EnsemblMetazoa" id="tetur15g02770.1">
    <property type="protein sequence ID" value="tetur15g02770.1"/>
    <property type="gene ID" value="tetur15g02770"/>
</dbReference>
<dbReference type="InterPro" id="IPR029426">
    <property type="entry name" value="FAM86_N"/>
</dbReference>
<dbReference type="GO" id="GO:0032991">
    <property type="term" value="C:protein-containing complex"/>
    <property type="evidence" value="ECO:0007669"/>
    <property type="project" value="TreeGrafter"/>
</dbReference>
<dbReference type="KEGG" id="tut:107365612"/>
<dbReference type="GO" id="GO:0016740">
    <property type="term" value="F:transferase activity"/>
    <property type="evidence" value="ECO:0007669"/>
    <property type="project" value="UniProtKB-KW"/>
</dbReference>
<evidence type="ECO:0000256" key="1">
    <source>
        <dbReference type="ARBA" id="ARBA00005511"/>
    </source>
</evidence>
<dbReference type="PANTHER" id="PTHR14614">
    <property type="entry name" value="HEPATOCELLULAR CARCINOMA-ASSOCIATED ANTIGEN"/>
    <property type="match status" value="1"/>
</dbReference>
<gene>
    <name evidence="4" type="primary">107365612</name>
</gene>
<dbReference type="Pfam" id="PF10294">
    <property type="entry name" value="Methyltransf_16"/>
    <property type="match status" value="1"/>
</dbReference>
<reference evidence="5" key="1">
    <citation type="submission" date="2011-08" db="EMBL/GenBank/DDBJ databases">
        <authorList>
            <person name="Rombauts S."/>
        </authorList>
    </citation>
    <scope>NUCLEOTIDE SEQUENCE</scope>
    <source>
        <strain evidence="5">London</strain>
    </source>
</reference>
<evidence type="ECO:0000313" key="4">
    <source>
        <dbReference type="EnsemblMetazoa" id="tetur15g02770.1"/>
    </source>
</evidence>
<feature type="domain" description="FAM86 N-terminal" evidence="3">
    <location>
        <begin position="23"/>
        <end position="89"/>
    </location>
</feature>
<dbReference type="OrthoDB" id="194386at2759"/>
<keyword evidence="2" id="KW-0808">Transferase</keyword>
<sequence>METLDKITQLYLSRAAISKILDSIDSNLNEGGLSECDQVKLLKLTILHEVAIKFPACLKYRSLFLKKLIALLESRNIEIAEAIYVNYTNLIANNQEKDINYTSYLIKGQVITVEDTDSLVEEGTTGLHCWEAGKQFISFALSHQHLFENKTILELGSGVGLTGIAISKLINPSFFYFTDCDPQVLSLIQRNIDINKCSNCKVLPFLWKDENDSKCLDTIKPDLIIGSDLVYDPIIISDLLDVINRSNRLKLSMIFLFTDRKTDVLSQFEKALNSNKDLHWEVEILLMDKDLFFDHSSTEFKFHLYKINV</sequence>
<accession>T1KMT0</accession>
<name>T1KMT0_TETUR</name>
<evidence type="ECO:0000313" key="5">
    <source>
        <dbReference type="Proteomes" id="UP000015104"/>
    </source>
</evidence>
<dbReference type="Pfam" id="PF14904">
    <property type="entry name" value="FAM86"/>
    <property type="match status" value="1"/>
</dbReference>
<dbReference type="EMBL" id="CAEY01000249">
    <property type="status" value="NOT_ANNOTATED_CDS"/>
    <property type="molecule type" value="Genomic_DNA"/>
</dbReference>
<dbReference type="PANTHER" id="PTHR14614:SF130">
    <property type="entry name" value="PROTEIN-LYSINE N-METHYLTRANSFERASE EEF2KMT"/>
    <property type="match status" value="1"/>
</dbReference>
<reference evidence="4" key="2">
    <citation type="submission" date="2015-06" db="UniProtKB">
        <authorList>
            <consortium name="EnsemblMetazoa"/>
        </authorList>
    </citation>
    <scope>IDENTIFICATION</scope>
</reference>
<evidence type="ECO:0000259" key="3">
    <source>
        <dbReference type="Pfam" id="PF14904"/>
    </source>
</evidence>
<protein>
    <recommendedName>
        <fullName evidence="3">FAM86 N-terminal domain-containing protein</fullName>
    </recommendedName>
</protein>
<dbReference type="AlphaFoldDB" id="T1KMT0"/>
<proteinExistence type="inferred from homology"/>
<dbReference type="InterPro" id="IPR019410">
    <property type="entry name" value="Methyltransf_16"/>
</dbReference>